<dbReference type="RefSeq" id="WP_147048845.1">
    <property type="nucleotide sequence ID" value="NZ_BJZV01000044.1"/>
</dbReference>
<evidence type="ECO:0000313" key="1">
    <source>
        <dbReference type="EMBL" id="GEP12479.1"/>
    </source>
</evidence>
<sequence length="89" mass="9511">MVDPDFDSDSAHSAMLSTIGIFFKALQEKGAIDATSVIDELRQTAVGHRQSGFPKSGNLLGKIADYLETAAAQTRTARAQDAADLNQRS</sequence>
<name>A0A512JR98_9HYPH</name>
<accession>A0A512JR98</accession>
<comment type="caution">
    <text evidence="1">The sequence shown here is derived from an EMBL/GenBank/DDBJ whole genome shotgun (WGS) entry which is preliminary data.</text>
</comment>
<dbReference type="EMBL" id="BJZV01000044">
    <property type="protein sequence ID" value="GEP12479.1"/>
    <property type="molecule type" value="Genomic_DNA"/>
</dbReference>
<organism evidence="1 2">
    <name type="scientific">Methylobacterium gnaphalii</name>
    <dbReference type="NCBI Taxonomy" id="1010610"/>
    <lineage>
        <taxon>Bacteria</taxon>
        <taxon>Pseudomonadati</taxon>
        <taxon>Pseudomonadota</taxon>
        <taxon>Alphaproteobacteria</taxon>
        <taxon>Hyphomicrobiales</taxon>
        <taxon>Methylobacteriaceae</taxon>
        <taxon>Methylobacterium</taxon>
    </lineage>
</organism>
<proteinExistence type="predicted"/>
<gene>
    <name evidence="1" type="ORF">MGN01_43240</name>
</gene>
<reference evidence="1 2" key="1">
    <citation type="submission" date="2019-07" db="EMBL/GenBank/DDBJ databases">
        <title>Whole genome shotgun sequence of Methylobacterium gnaphalii NBRC 107716.</title>
        <authorList>
            <person name="Hosoyama A."/>
            <person name="Uohara A."/>
            <person name="Ohji S."/>
            <person name="Ichikawa N."/>
        </authorList>
    </citation>
    <scope>NUCLEOTIDE SEQUENCE [LARGE SCALE GENOMIC DNA]</scope>
    <source>
        <strain evidence="1 2">NBRC 107716</strain>
    </source>
</reference>
<keyword evidence="2" id="KW-1185">Reference proteome</keyword>
<dbReference type="Proteomes" id="UP000321750">
    <property type="component" value="Unassembled WGS sequence"/>
</dbReference>
<evidence type="ECO:0000313" key="2">
    <source>
        <dbReference type="Proteomes" id="UP000321750"/>
    </source>
</evidence>
<dbReference type="AlphaFoldDB" id="A0A512JR98"/>
<protein>
    <submittedName>
        <fullName evidence="1">Uncharacterized protein</fullName>
    </submittedName>
</protein>